<evidence type="ECO:0000313" key="7">
    <source>
        <dbReference type="Proteomes" id="UP000823928"/>
    </source>
</evidence>
<dbReference type="InterPro" id="IPR013325">
    <property type="entry name" value="RNA_pol_sigma_r2"/>
</dbReference>
<reference evidence="6" key="2">
    <citation type="journal article" date="2021" name="PeerJ">
        <title>Extensive microbial diversity within the chicken gut microbiome revealed by metagenomics and culture.</title>
        <authorList>
            <person name="Gilroy R."/>
            <person name="Ravi A."/>
            <person name="Getino M."/>
            <person name="Pursley I."/>
            <person name="Horton D.L."/>
            <person name="Alikhan N.F."/>
            <person name="Baker D."/>
            <person name="Gharbi K."/>
            <person name="Hall N."/>
            <person name="Watson M."/>
            <person name="Adriaenssens E.M."/>
            <person name="Foster-Nyarko E."/>
            <person name="Jarju S."/>
            <person name="Secka A."/>
            <person name="Antonio M."/>
            <person name="Oren A."/>
            <person name="Chaudhuri R.R."/>
            <person name="La Ragione R."/>
            <person name="Hildebrand F."/>
            <person name="Pallen M.J."/>
        </authorList>
    </citation>
    <scope>NUCLEOTIDE SEQUENCE</scope>
    <source>
        <strain evidence="6">6276</strain>
    </source>
</reference>
<dbReference type="InterPro" id="IPR013324">
    <property type="entry name" value="RNA_pol_sigma_r3/r4-like"/>
</dbReference>
<keyword evidence="4" id="KW-0238">DNA-binding</keyword>
<dbReference type="PANTHER" id="PTHR43133:SF8">
    <property type="entry name" value="RNA POLYMERASE SIGMA FACTOR HI_1459-RELATED"/>
    <property type="match status" value="1"/>
</dbReference>
<dbReference type="SUPFAM" id="SSF88946">
    <property type="entry name" value="Sigma2 domain of RNA polymerase sigma factors"/>
    <property type="match status" value="1"/>
</dbReference>
<accession>A0A9D1EWK3</accession>
<proteinExistence type="inferred from homology"/>
<reference evidence="6" key="1">
    <citation type="submission" date="2020-10" db="EMBL/GenBank/DDBJ databases">
        <authorList>
            <person name="Gilroy R."/>
        </authorList>
    </citation>
    <scope>NUCLEOTIDE SEQUENCE</scope>
    <source>
        <strain evidence="6">6276</strain>
    </source>
</reference>
<dbReference type="Proteomes" id="UP000823928">
    <property type="component" value="Unassembled WGS sequence"/>
</dbReference>
<keyword evidence="2" id="KW-0805">Transcription regulation</keyword>
<dbReference type="GO" id="GO:0016987">
    <property type="term" value="F:sigma factor activity"/>
    <property type="evidence" value="ECO:0007669"/>
    <property type="project" value="UniProtKB-KW"/>
</dbReference>
<dbReference type="GO" id="GO:0003677">
    <property type="term" value="F:DNA binding"/>
    <property type="evidence" value="ECO:0007669"/>
    <property type="project" value="UniProtKB-KW"/>
</dbReference>
<evidence type="ECO:0000256" key="1">
    <source>
        <dbReference type="ARBA" id="ARBA00010641"/>
    </source>
</evidence>
<sequence length="171" mass="19913">MTRAEFIYIMTRSQNGDKKALGQIYEEYFGKLCVTAFNIVKNTDAAYDIASNVILKLIEFKHDVSEIHNHVGYLITMTRNEAKNFIVKQNREISVSEIWDTESKELPDMLWLEDIYAVLTNEERELFLLHNVWDMTLHKTANCLGITYGAVKARYAIIKKKIKAIYEKGRK</sequence>
<evidence type="ECO:0000256" key="4">
    <source>
        <dbReference type="ARBA" id="ARBA00023125"/>
    </source>
</evidence>
<dbReference type="Gene3D" id="1.10.10.10">
    <property type="entry name" value="Winged helix-like DNA-binding domain superfamily/Winged helix DNA-binding domain"/>
    <property type="match status" value="1"/>
</dbReference>
<evidence type="ECO:0000256" key="5">
    <source>
        <dbReference type="ARBA" id="ARBA00023163"/>
    </source>
</evidence>
<dbReference type="Gene3D" id="1.10.1740.10">
    <property type="match status" value="1"/>
</dbReference>
<comment type="caution">
    <text evidence="6">The sequence shown here is derived from an EMBL/GenBank/DDBJ whole genome shotgun (WGS) entry which is preliminary data.</text>
</comment>
<gene>
    <name evidence="6" type="ORF">IAC10_00780</name>
</gene>
<evidence type="ECO:0000256" key="3">
    <source>
        <dbReference type="ARBA" id="ARBA00023082"/>
    </source>
</evidence>
<dbReference type="AlphaFoldDB" id="A0A9D1EWK3"/>
<comment type="similarity">
    <text evidence="1">Belongs to the sigma-70 factor family. ECF subfamily.</text>
</comment>
<evidence type="ECO:0000313" key="6">
    <source>
        <dbReference type="EMBL" id="HIS35153.1"/>
    </source>
</evidence>
<dbReference type="GO" id="GO:0006352">
    <property type="term" value="P:DNA-templated transcription initiation"/>
    <property type="evidence" value="ECO:0007669"/>
    <property type="project" value="InterPro"/>
</dbReference>
<evidence type="ECO:0000256" key="2">
    <source>
        <dbReference type="ARBA" id="ARBA00023015"/>
    </source>
</evidence>
<dbReference type="InterPro" id="IPR039425">
    <property type="entry name" value="RNA_pol_sigma-70-like"/>
</dbReference>
<protein>
    <submittedName>
        <fullName evidence="6">RNA polymerase sigma factor</fullName>
    </submittedName>
</protein>
<organism evidence="6 7">
    <name type="scientific">Candidatus Scatousia excrementigallinarum</name>
    <dbReference type="NCBI Taxonomy" id="2840935"/>
    <lineage>
        <taxon>Bacteria</taxon>
        <taxon>Candidatus Scatousia</taxon>
    </lineage>
</organism>
<dbReference type="PANTHER" id="PTHR43133">
    <property type="entry name" value="RNA POLYMERASE ECF-TYPE SIGMA FACTO"/>
    <property type="match status" value="1"/>
</dbReference>
<keyword evidence="3" id="KW-0731">Sigma factor</keyword>
<dbReference type="SUPFAM" id="SSF88659">
    <property type="entry name" value="Sigma3 and sigma4 domains of RNA polymerase sigma factors"/>
    <property type="match status" value="1"/>
</dbReference>
<dbReference type="EMBL" id="DVIU01000017">
    <property type="protein sequence ID" value="HIS35153.1"/>
    <property type="molecule type" value="Genomic_DNA"/>
</dbReference>
<name>A0A9D1EWK3_9BACT</name>
<keyword evidence="5" id="KW-0804">Transcription</keyword>
<dbReference type="InterPro" id="IPR036388">
    <property type="entry name" value="WH-like_DNA-bd_sf"/>
</dbReference>